<keyword evidence="4" id="KW-1185">Reference proteome</keyword>
<reference evidence="3 4" key="1">
    <citation type="submission" date="2015-02" db="EMBL/GenBank/DDBJ databases">
        <title>Draft genome sequences of ten Microbacterium spp. with emphasis on heavy metal contaminated environments.</title>
        <authorList>
            <person name="Corretto E."/>
        </authorList>
    </citation>
    <scope>NUCLEOTIDE SEQUENCE [LARGE SCALE GENOMIC DNA]</scope>
    <source>
        <strain evidence="3 4">DSM 12966</strain>
    </source>
</reference>
<keyword evidence="2" id="KW-1133">Transmembrane helix</keyword>
<comment type="caution">
    <text evidence="3">The sequence shown here is derived from an EMBL/GenBank/DDBJ whole genome shotgun (WGS) entry which is preliminary data.</text>
</comment>
<sequence length="158" mass="16037">MSGDDSDRQIPTDPRDVVVPPPPAEGAVPDAEIPPPPAEGAVPNAVIPPPPPESSVPDVVIPPPPPEAMLPATRRSRPKPAILTGEQPAPVADDWAQPSVAPEVPTSGGYRALTFVIFAFLIVILVAAIVGAIYLGTTTLGMSAGVVTAPSAAAPWLG</sequence>
<organism evidence="3 4">
    <name type="scientific">Microbacterium foliorum</name>
    <dbReference type="NCBI Taxonomy" id="104336"/>
    <lineage>
        <taxon>Bacteria</taxon>
        <taxon>Bacillati</taxon>
        <taxon>Actinomycetota</taxon>
        <taxon>Actinomycetes</taxon>
        <taxon>Micrococcales</taxon>
        <taxon>Microbacteriaceae</taxon>
        <taxon>Microbacterium</taxon>
    </lineage>
</organism>
<dbReference type="EMBL" id="JYIU01000029">
    <property type="protein sequence ID" value="KJL25105.1"/>
    <property type="molecule type" value="Genomic_DNA"/>
</dbReference>
<keyword evidence="2" id="KW-0812">Transmembrane</keyword>
<feature type="transmembrane region" description="Helical" evidence="2">
    <location>
        <begin position="112"/>
        <end position="135"/>
    </location>
</feature>
<evidence type="ECO:0000313" key="3">
    <source>
        <dbReference type="EMBL" id="KJL25105.1"/>
    </source>
</evidence>
<gene>
    <name evidence="3" type="ORF">RN50_00564</name>
</gene>
<feature type="compositionally biased region" description="Pro residues" evidence="1">
    <location>
        <begin position="46"/>
        <end position="68"/>
    </location>
</feature>
<evidence type="ECO:0000256" key="2">
    <source>
        <dbReference type="SAM" id="Phobius"/>
    </source>
</evidence>
<proteinExistence type="predicted"/>
<feature type="compositionally biased region" description="Basic and acidic residues" evidence="1">
    <location>
        <begin position="1"/>
        <end position="16"/>
    </location>
</feature>
<dbReference type="AlphaFoldDB" id="A0A0F0KYB8"/>
<evidence type="ECO:0000313" key="4">
    <source>
        <dbReference type="Proteomes" id="UP000033572"/>
    </source>
</evidence>
<dbReference type="RefSeq" id="WP_045252987.1">
    <property type="nucleotide sequence ID" value="NZ_CP031425.1"/>
</dbReference>
<dbReference type="Proteomes" id="UP000033572">
    <property type="component" value="Unassembled WGS sequence"/>
</dbReference>
<evidence type="ECO:0000256" key="1">
    <source>
        <dbReference type="SAM" id="MobiDB-lite"/>
    </source>
</evidence>
<dbReference type="GeneID" id="94445855"/>
<accession>A0A0F0KYB8</accession>
<dbReference type="KEGG" id="mfol:DXT68_15795"/>
<name>A0A0F0KYB8_9MICO</name>
<dbReference type="PATRIC" id="fig|104336.4.peg.585"/>
<protein>
    <submittedName>
        <fullName evidence="3">Uncharacterized protein</fullName>
    </submittedName>
</protein>
<feature type="region of interest" description="Disordered" evidence="1">
    <location>
        <begin position="1"/>
        <end position="75"/>
    </location>
</feature>
<keyword evidence="2" id="KW-0472">Membrane</keyword>